<reference evidence="3" key="1">
    <citation type="submission" date="2016-11" db="UniProtKB">
        <authorList>
            <consortium name="WormBaseParasite"/>
        </authorList>
    </citation>
    <scope>IDENTIFICATION</scope>
</reference>
<keyword evidence="2" id="KW-1185">Reference proteome</keyword>
<feature type="compositionally biased region" description="Polar residues" evidence="1">
    <location>
        <begin position="371"/>
        <end position="381"/>
    </location>
</feature>
<dbReference type="WBParaSite" id="Hba_19883">
    <property type="protein sequence ID" value="Hba_19883"/>
    <property type="gene ID" value="Hba_19883"/>
</dbReference>
<feature type="region of interest" description="Disordered" evidence="1">
    <location>
        <begin position="368"/>
        <end position="400"/>
    </location>
</feature>
<accession>A0A1I7XQS1</accession>
<sequence>MPIRSKERKSSSVTSIPVKKNVSDLVRSLDDGDFKSLLQTACQPYYSKPTSGFREFQGSRSINTKRDSNLKVAETVNEPSTVVKVCLQGIRDEVNWAEKNSKTEERGPYECLSSISPPLRDRVPPSGSVFNKKPITFENMDINYIDEKGGGRFGSVHHPIHHKHGYQQFSEPDEGSLRLQDGRLMNRNQTVLPPQNGGMFSSLSYDMVGTDQLPDVNPVTGCGKGAQIGRVQSVVSSRIIGIVCYSIVFYISYRSCDLRLGLYNRRNLSRLVRPRTAPDSHFPCSSFIDSLPNHFVLRSFTYLSQYSVLTICTLHIVNGTHAASSTSVDVSAPVGGRMSLFKMMDTSYLKFMLQNYFVNGTHKFEDAFDKNPTQESVNTNPKLEAGKRKKQKKEKSKDNTILAKDLPGHMGSLPLDHLLNLIEGERPDNTIPAKKQVCIYIFLKYFIIFLYWEPSKSSPGNDKYRKNFDQPASRVLRCSTEEVEEEFLSADEGIASSTGDEICVPLSVMSIAASNQASDVMMDGANYRADDEDVTQIERHITEEQEFITVVKAKKKVNEKEKRTGSAGKGERRLRAVDRLEGGRRSSLGMPEEKVIPPNKGRRPTATSLADFIDERKDCGKLGGKTFISSPTTKTSKKSGRAEFPDSQTEVEVSSVLTVDEVNFFVFRGKLFYALFNIKLLILLFA</sequence>
<feature type="region of interest" description="Disordered" evidence="1">
    <location>
        <begin position="584"/>
        <end position="605"/>
    </location>
</feature>
<protein>
    <submittedName>
        <fullName evidence="3">Reverse transcriptase domain-containing protein</fullName>
    </submittedName>
</protein>
<dbReference type="Proteomes" id="UP000095283">
    <property type="component" value="Unplaced"/>
</dbReference>
<name>A0A1I7XQS1_HETBA</name>
<evidence type="ECO:0000313" key="2">
    <source>
        <dbReference type="Proteomes" id="UP000095283"/>
    </source>
</evidence>
<organism evidence="2 3">
    <name type="scientific">Heterorhabditis bacteriophora</name>
    <name type="common">Entomopathogenic nematode worm</name>
    <dbReference type="NCBI Taxonomy" id="37862"/>
    <lineage>
        <taxon>Eukaryota</taxon>
        <taxon>Metazoa</taxon>
        <taxon>Ecdysozoa</taxon>
        <taxon>Nematoda</taxon>
        <taxon>Chromadorea</taxon>
        <taxon>Rhabditida</taxon>
        <taxon>Rhabditina</taxon>
        <taxon>Rhabditomorpha</taxon>
        <taxon>Strongyloidea</taxon>
        <taxon>Heterorhabditidae</taxon>
        <taxon>Heterorhabditis</taxon>
    </lineage>
</organism>
<proteinExistence type="predicted"/>
<evidence type="ECO:0000313" key="3">
    <source>
        <dbReference type="WBParaSite" id="Hba_19883"/>
    </source>
</evidence>
<dbReference type="AlphaFoldDB" id="A0A1I7XQS1"/>
<evidence type="ECO:0000256" key="1">
    <source>
        <dbReference type="SAM" id="MobiDB-lite"/>
    </source>
</evidence>